<evidence type="ECO:0000256" key="1">
    <source>
        <dbReference type="ARBA" id="ARBA00022669"/>
    </source>
</evidence>
<evidence type="ECO:0000313" key="7">
    <source>
        <dbReference type="EMBL" id="KAB1224254.1"/>
    </source>
</evidence>
<keyword evidence="2 3" id="KW-1015">Disulfide bond</keyword>
<name>A0A6A1WGB7_9ROSI</name>
<dbReference type="AlphaFoldDB" id="A0A6A1WGB7"/>
<dbReference type="SUPFAM" id="SSF50685">
    <property type="entry name" value="Barwin-like endoglucanases"/>
    <property type="match status" value="1"/>
</dbReference>
<keyword evidence="1 3" id="KW-0147">Chitin-binding</keyword>
<feature type="chain" id="PRO_5025680068" evidence="4">
    <location>
        <begin position="22"/>
        <end position="203"/>
    </location>
</feature>
<dbReference type="PRINTS" id="PR00602">
    <property type="entry name" value="BARWIN"/>
</dbReference>
<dbReference type="CDD" id="cd00035">
    <property type="entry name" value="ChtBD1"/>
    <property type="match status" value="1"/>
</dbReference>
<evidence type="ECO:0000256" key="4">
    <source>
        <dbReference type="SAM" id="SignalP"/>
    </source>
</evidence>
<dbReference type="InterPro" id="IPR044301">
    <property type="entry name" value="PR4"/>
</dbReference>
<dbReference type="PANTHER" id="PTHR46351:SF3">
    <property type="entry name" value="WOUND-INDUCED PROTEIN WIN2"/>
    <property type="match status" value="1"/>
</dbReference>
<dbReference type="PANTHER" id="PTHR46351">
    <property type="entry name" value="WOUND-INDUCED PROTEIN WIN2"/>
    <property type="match status" value="1"/>
</dbReference>
<keyword evidence="4" id="KW-0732">Signal</keyword>
<organism evidence="7 8">
    <name type="scientific">Morella rubra</name>
    <name type="common">Chinese bayberry</name>
    <dbReference type="NCBI Taxonomy" id="262757"/>
    <lineage>
        <taxon>Eukaryota</taxon>
        <taxon>Viridiplantae</taxon>
        <taxon>Streptophyta</taxon>
        <taxon>Embryophyta</taxon>
        <taxon>Tracheophyta</taxon>
        <taxon>Spermatophyta</taxon>
        <taxon>Magnoliopsida</taxon>
        <taxon>eudicotyledons</taxon>
        <taxon>Gunneridae</taxon>
        <taxon>Pentapetalae</taxon>
        <taxon>rosids</taxon>
        <taxon>fabids</taxon>
        <taxon>Fagales</taxon>
        <taxon>Myricaceae</taxon>
        <taxon>Morella</taxon>
    </lineage>
</organism>
<protein>
    <submittedName>
        <fullName evidence="7">Wound-induced protein WIN2</fullName>
    </submittedName>
</protein>
<feature type="disulfide bond" evidence="3">
    <location>
        <begin position="33"/>
        <end position="45"/>
    </location>
</feature>
<evidence type="ECO:0000256" key="3">
    <source>
        <dbReference type="PROSITE-ProRule" id="PRU00261"/>
    </source>
</evidence>
<feature type="signal peptide" evidence="4">
    <location>
        <begin position="1"/>
        <end position="21"/>
    </location>
</feature>
<dbReference type="GO" id="GO:0004540">
    <property type="term" value="F:RNA nuclease activity"/>
    <property type="evidence" value="ECO:0007669"/>
    <property type="project" value="InterPro"/>
</dbReference>
<comment type="caution">
    <text evidence="7">The sequence shown here is derived from an EMBL/GenBank/DDBJ whole genome shotgun (WGS) entry which is preliminary data.</text>
</comment>
<proteinExistence type="predicted"/>
<evidence type="ECO:0000256" key="2">
    <source>
        <dbReference type="ARBA" id="ARBA00023157"/>
    </source>
</evidence>
<dbReference type="PROSITE" id="PS50941">
    <property type="entry name" value="CHIT_BIND_I_2"/>
    <property type="match status" value="1"/>
</dbReference>
<accession>A0A6A1WGB7</accession>
<feature type="domain" description="Chitin-binding type-1" evidence="5">
    <location>
        <begin position="21"/>
        <end position="64"/>
    </location>
</feature>
<evidence type="ECO:0000259" key="5">
    <source>
        <dbReference type="PROSITE" id="PS50941"/>
    </source>
</evidence>
<feature type="domain" description="Barwin" evidence="6">
    <location>
        <begin position="80"/>
        <end position="203"/>
    </location>
</feature>
<dbReference type="Gene3D" id="3.30.60.10">
    <property type="entry name" value="Endochitinase-like"/>
    <property type="match status" value="1"/>
</dbReference>
<keyword evidence="8" id="KW-1185">Reference proteome</keyword>
<dbReference type="InterPro" id="IPR018371">
    <property type="entry name" value="Chitin-binding_1_CS"/>
</dbReference>
<dbReference type="Gene3D" id="2.40.40.10">
    <property type="entry name" value="RlpA-like domain"/>
    <property type="match status" value="1"/>
</dbReference>
<evidence type="ECO:0000259" key="6">
    <source>
        <dbReference type="PROSITE" id="PS51174"/>
    </source>
</evidence>
<dbReference type="GO" id="GO:0050832">
    <property type="term" value="P:defense response to fungus"/>
    <property type="evidence" value="ECO:0007669"/>
    <property type="project" value="InterPro"/>
</dbReference>
<sequence>MEGLKVLFVLSLCFLAASATAKMCGRQAGGQTCANNLCCSQYGHCGTTPEYCSPSKNCQSNCKPAAGARAGGGSSGGSGGESANVEATYRFYNPERNGWNLNATSGYCSAQIAKKPLAWRSKYGWTAFCGPVGTLGKVYCGKCLKVTNIGAESQILTVRIVDKCVNGSGLDLDVGVFKKLDTDGRGNARDYMMVNYLFVDCGY</sequence>
<dbReference type="Pfam" id="PF00967">
    <property type="entry name" value="Barwin"/>
    <property type="match status" value="1"/>
</dbReference>
<dbReference type="SMART" id="SM00270">
    <property type="entry name" value="ChtBD1"/>
    <property type="match status" value="1"/>
</dbReference>
<feature type="disulfide bond" evidence="3">
    <location>
        <begin position="24"/>
        <end position="39"/>
    </location>
</feature>
<evidence type="ECO:0000313" key="8">
    <source>
        <dbReference type="Proteomes" id="UP000516437"/>
    </source>
</evidence>
<feature type="disulfide bond" evidence="3">
    <location>
        <begin position="38"/>
        <end position="52"/>
    </location>
</feature>
<feature type="disulfide bond" evidence="3">
    <location>
        <begin position="58"/>
        <end position="62"/>
    </location>
</feature>
<dbReference type="GO" id="GO:0042742">
    <property type="term" value="P:defense response to bacterium"/>
    <property type="evidence" value="ECO:0007669"/>
    <property type="project" value="InterPro"/>
</dbReference>
<dbReference type="PROSITE" id="PS51174">
    <property type="entry name" value="BARWIN_3"/>
    <property type="match status" value="1"/>
</dbReference>
<dbReference type="InterPro" id="IPR036908">
    <property type="entry name" value="RlpA-like_sf"/>
</dbReference>
<dbReference type="InterPro" id="IPR001153">
    <property type="entry name" value="Barwin_dom"/>
</dbReference>
<reference evidence="7 8" key="1">
    <citation type="journal article" date="2019" name="Plant Biotechnol. J.">
        <title>The red bayberry genome and genetic basis of sex determination.</title>
        <authorList>
            <person name="Jia H.M."/>
            <person name="Jia H.J."/>
            <person name="Cai Q.L."/>
            <person name="Wang Y."/>
            <person name="Zhao H.B."/>
            <person name="Yang W.F."/>
            <person name="Wang G.Y."/>
            <person name="Li Y.H."/>
            <person name="Zhan D.L."/>
            <person name="Shen Y.T."/>
            <person name="Niu Q.F."/>
            <person name="Chang L."/>
            <person name="Qiu J."/>
            <person name="Zhao L."/>
            <person name="Xie H.B."/>
            <person name="Fu W.Y."/>
            <person name="Jin J."/>
            <person name="Li X.W."/>
            <person name="Jiao Y."/>
            <person name="Zhou C.C."/>
            <person name="Tu T."/>
            <person name="Chai C.Y."/>
            <person name="Gao J.L."/>
            <person name="Fan L.J."/>
            <person name="van de Weg E."/>
            <person name="Wang J.Y."/>
            <person name="Gao Z.S."/>
        </authorList>
    </citation>
    <scope>NUCLEOTIDE SEQUENCE [LARGE SCALE GENOMIC DNA]</scope>
    <source>
        <tissue evidence="7">Leaves</tissue>
    </source>
</reference>
<dbReference type="PROSITE" id="PS00771">
    <property type="entry name" value="BARWIN_1"/>
    <property type="match status" value="1"/>
</dbReference>
<dbReference type="GO" id="GO:0008061">
    <property type="term" value="F:chitin binding"/>
    <property type="evidence" value="ECO:0007669"/>
    <property type="project" value="UniProtKB-UniRule"/>
</dbReference>
<dbReference type="EMBL" id="RXIC02000020">
    <property type="protein sequence ID" value="KAB1224254.1"/>
    <property type="molecule type" value="Genomic_DNA"/>
</dbReference>
<dbReference type="InterPro" id="IPR001002">
    <property type="entry name" value="Chitin-bd_1"/>
</dbReference>
<gene>
    <name evidence="7" type="ORF">CJ030_MR2G019255</name>
</gene>
<dbReference type="Pfam" id="PF00187">
    <property type="entry name" value="Chitin_bind_1"/>
    <property type="match status" value="1"/>
</dbReference>
<dbReference type="SUPFAM" id="SSF57016">
    <property type="entry name" value="Plant lectins/antimicrobial peptides"/>
    <property type="match status" value="1"/>
</dbReference>
<dbReference type="OrthoDB" id="5985073at2759"/>
<dbReference type="Proteomes" id="UP000516437">
    <property type="component" value="Chromosome 2"/>
</dbReference>
<dbReference type="PROSITE" id="PS00026">
    <property type="entry name" value="CHIT_BIND_I_1"/>
    <property type="match status" value="1"/>
</dbReference>
<dbReference type="InterPro" id="IPR018226">
    <property type="entry name" value="Barwin_CS"/>
</dbReference>
<dbReference type="InterPro" id="IPR036861">
    <property type="entry name" value="Endochitinase-like_sf"/>
</dbReference>